<protein>
    <recommendedName>
        <fullName evidence="4">EpsG family protein</fullName>
    </recommendedName>
</protein>
<proteinExistence type="predicted"/>
<organism evidence="2 3">
    <name type="scientific">Embleya hyalina</name>
    <dbReference type="NCBI Taxonomy" id="516124"/>
    <lineage>
        <taxon>Bacteria</taxon>
        <taxon>Bacillati</taxon>
        <taxon>Actinomycetota</taxon>
        <taxon>Actinomycetes</taxon>
        <taxon>Kitasatosporales</taxon>
        <taxon>Streptomycetaceae</taxon>
        <taxon>Embleya</taxon>
    </lineage>
</organism>
<keyword evidence="3" id="KW-1185">Reference proteome</keyword>
<keyword evidence="1" id="KW-0812">Transmembrane</keyword>
<accession>A0A401YQF8</accession>
<gene>
    <name evidence="2" type="ORF">EHYA_04523</name>
</gene>
<feature type="transmembrane region" description="Helical" evidence="1">
    <location>
        <begin position="260"/>
        <end position="278"/>
    </location>
</feature>
<evidence type="ECO:0008006" key="4">
    <source>
        <dbReference type="Google" id="ProtNLM"/>
    </source>
</evidence>
<dbReference type="EMBL" id="BIFH01000022">
    <property type="protein sequence ID" value="GCD96836.1"/>
    <property type="molecule type" value="Genomic_DNA"/>
</dbReference>
<comment type="caution">
    <text evidence="2">The sequence shown here is derived from an EMBL/GenBank/DDBJ whole genome shotgun (WGS) entry which is preliminary data.</text>
</comment>
<evidence type="ECO:0000313" key="3">
    <source>
        <dbReference type="Proteomes" id="UP000286931"/>
    </source>
</evidence>
<feature type="transmembrane region" description="Helical" evidence="1">
    <location>
        <begin position="58"/>
        <end position="78"/>
    </location>
</feature>
<evidence type="ECO:0000256" key="1">
    <source>
        <dbReference type="SAM" id="Phobius"/>
    </source>
</evidence>
<feature type="transmembrane region" description="Helical" evidence="1">
    <location>
        <begin position="232"/>
        <end position="251"/>
    </location>
</feature>
<feature type="transmembrane region" description="Helical" evidence="1">
    <location>
        <begin position="312"/>
        <end position="330"/>
    </location>
</feature>
<dbReference type="Proteomes" id="UP000286931">
    <property type="component" value="Unassembled WGS sequence"/>
</dbReference>
<dbReference type="OrthoDB" id="4350265at2"/>
<evidence type="ECO:0000313" key="2">
    <source>
        <dbReference type="EMBL" id="GCD96836.1"/>
    </source>
</evidence>
<keyword evidence="1" id="KW-1133">Transmembrane helix</keyword>
<dbReference type="RefSeq" id="WP_126638870.1">
    <property type="nucleotide sequence ID" value="NZ_BIFH01000022.1"/>
</dbReference>
<feature type="transmembrane region" description="Helical" evidence="1">
    <location>
        <begin position="169"/>
        <end position="186"/>
    </location>
</feature>
<dbReference type="AlphaFoldDB" id="A0A401YQF8"/>
<feature type="transmembrane region" description="Helical" evidence="1">
    <location>
        <begin position="284"/>
        <end position="300"/>
    </location>
</feature>
<name>A0A401YQF8_9ACTN</name>
<keyword evidence="1" id="KW-0472">Membrane</keyword>
<feature type="transmembrane region" description="Helical" evidence="1">
    <location>
        <begin position="90"/>
        <end position="111"/>
    </location>
</feature>
<sequence>MTPAVAAVSVLVAAYTGMRMPSAWSASLQSVSFRDGFHRRFLVGTVMNPIAETAGYPYWIYALLSFLILAGLLAVLISQAVSTHLPARRLLVFGFFLLPTGGYLFHEVGYFDQILYLLLFGALWMLGRGRWLPASLLLVLAMCVHEIAALTVLPLFFVACLRTLAPARAIVAAAPACVTGLLILTIEPTAPETSLALQRKLEAAHFPVRPDALEVFSRSQANSWKLYSRWDVFLYLLPLVVLIAIALLLFVRTGDRPPKLPAMSVLAALAPAMATLAGWDRERWAFLLIVNFFIVLWIWFGDYQLDVKSAQFGVAFGALLLTVCVPLTYFDGFSPRPLTGSGISEFYEHVTSGRFFDEPRL</sequence>
<feature type="transmembrane region" description="Helical" evidence="1">
    <location>
        <begin position="131"/>
        <end position="157"/>
    </location>
</feature>
<reference evidence="2 3" key="1">
    <citation type="submission" date="2018-12" db="EMBL/GenBank/DDBJ databases">
        <title>Draft genome sequence of Embleya hyalina NBRC 13850T.</title>
        <authorList>
            <person name="Komaki H."/>
            <person name="Hosoyama A."/>
            <person name="Kimura A."/>
            <person name="Ichikawa N."/>
            <person name="Tamura T."/>
        </authorList>
    </citation>
    <scope>NUCLEOTIDE SEQUENCE [LARGE SCALE GENOMIC DNA]</scope>
    <source>
        <strain evidence="2 3">NBRC 13850</strain>
    </source>
</reference>